<keyword evidence="7" id="KW-0808">Transferase</keyword>
<dbReference type="InterPro" id="IPR015421">
    <property type="entry name" value="PyrdxlP-dep_Trfase_major"/>
</dbReference>
<dbReference type="GO" id="GO:0008483">
    <property type="term" value="F:transaminase activity"/>
    <property type="evidence" value="ECO:0007669"/>
    <property type="project" value="UniProtKB-KW"/>
</dbReference>
<dbReference type="EMBL" id="JBHFNR010000090">
    <property type="protein sequence ID" value="MFB2893924.1"/>
    <property type="molecule type" value="Genomic_DNA"/>
</dbReference>
<dbReference type="PROSITE" id="PS00703">
    <property type="entry name" value="OKR_DC_1"/>
    <property type="match status" value="1"/>
</dbReference>
<evidence type="ECO:0000313" key="8">
    <source>
        <dbReference type="Proteomes" id="UP001576784"/>
    </source>
</evidence>
<evidence type="ECO:0000256" key="3">
    <source>
        <dbReference type="ARBA" id="ARBA00022793"/>
    </source>
</evidence>
<evidence type="ECO:0000256" key="2">
    <source>
        <dbReference type="ARBA" id="ARBA00010671"/>
    </source>
</evidence>
<keyword evidence="4" id="KW-0663">Pyridoxal phosphate</keyword>
<feature type="domain" description="Orn/Lys/Arg decarboxylases family 1 pyridoxal-P attachment site" evidence="6">
    <location>
        <begin position="225"/>
        <end position="239"/>
    </location>
</feature>
<dbReference type="Gene3D" id="3.40.640.10">
    <property type="entry name" value="Type I PLP-dependent aspartate aminotransferase-like (Major domain)"/>
    <property type="match status" value="1"/>
</dbReference>
<dbReference type="Gene3D" id="3.90.100.10">
    <property type="entry name" value="Orn/Lys/Arg decarboxylase, C-terminal domain"/>
    <property type="match status" value="1"/>
</dbReference>
<keyword evidence="5" id="KW-0456">Lyase</keyword>
<comment type="similarity">
    <text evidence="2">Belongs to the Orn/Lys/Arg decarboxylase class-I family.</text>
</comment>
<comment type="cofactor">
    <cofactor evidence="1">
        <name>pyridoxal 5'-phosphate</name>
        <dbReference type="ChEBI" id="CHEBI:597326"/>
    </cofactor>
</comment>
<dbReference type="CDD" id="cd00615">
    <property type="entry name" value="Orn_deC_like"/>
    <property type="match status" value="1"/>
</dbReference>
<dbReference type="Pfam" id="PF01276">
    <property type="entry name" value="OKR_DC_1"/>
    <property type="match status" value="1"/>
</dbReference>
<evidence type="ECO:0000256" key="5">
    <source>
        <dbReference type="ARBA" id="ARBA00023239"/>
    </source>
</evidence>
<evidence type="ECO:0000256" key="4">
    <source>
        <dbReference type="ARBA" id="ARBA00022898"/>
    </source>
</evidence>
<reference evidence="7 8" key="1">
    <citation type="submission" date="2024-09" db="EMBL/GenBank/DDBJ databases">
        <title>Floridaenema gen nov. (Aerosakkonemataceae, Aerosakkonematales ord. nov., Cyanobacteria) from benthic tropical and subtropical fresh waters, with the description of four new species.</title>
        <authorList>
            <person name="Moretto J.A."/>
            <person name="Berthold D.E."/>
            <person name="Lefler F.W."/>
            <person name="Huang I.-S."/>
            <person name="Laughinghouse H. IV."/>
        </authorList>
    </citation>
    <scope>NUCLEOTIDE SEQUENCE [LARGE SCALE GENOMIC DNA]</scope>
    <source>
        <strain evidence="7 8">BLCC-F50</strain>
    </source>
</reference>
<keyword evidence="8" id="KW-1185">Reference proteome</keyword>
<dbReference type="PANTHER" id="PTHR43277:SF4">
    <property type="entry name" value="ARGININE DECARBOXYLASE"/>
    <property type="match status" value="1"/>
</dbReference>
<dbReference type="InterPro" id="IPR036633">
    <property type="entry name" value="Prn/Lys/Arg_de-COase_C_sf"/>
</dbReference>
<organism evidence="7 8">
    <name type="scientific">Floridaenema flaviceps BLCC-F50</name>
    <dbReference type="NCBI Taxonomy" id="3153642"/>
    <lineage>
        <taxon>Bacteria</taxon>
        <taxon>Bacillati</taxon>
        <taxon>Cyanobacteriota</taxon>
        <taxon>Cyanophyceae</taxon>
        <taxon>Oscillatoriophycideae</taxon>
        <taxon>Aerosakkonematales</taxon>
        <taxon>Aerosakkonemataceae</taxon>
        <taxon>Floridanema</taxon>
        <taxon>Floridanema flaviceps</taxon>
    </lineage>
</organism>
<dbReference type="InterPro" id="IPR052357">
    <property type="entry name" value="Orn_Lys_Arg_decarboxylase-I"/>
</dbReference>
<dbReference type="RefSeq" id="WP_413263579.1">
    <property type="nucleotide sequence ID" value="NZ_JBHFNR010000090.1"/>
</dbReference>
<dbReference type="InterPro" id="IPR015424">
    <property type="entry name" value="PyrdxlP-dep_Trfase"/>
</dbReference>
<protein>
    <submittedName>
        <fullName evidence="7">Aminotransferase class I/II-fold pyridoxal phosphate-dependent enzyme</fullName>
    </submittedName>
</protein>
<dbReference type="InterPro" id="IPR000310">
    <property type="entry name" value="Orn/Lys/Arg_deCO2ase_major_dom"/>
</dbReference>
<dbReference type="SUPFAM" id="SSF55904">
    <property type="entry name" value="Ornithine decarboxylase C-terminal domain"/>
    <property type="match status" value="1"/>
</dbReference>
<comment type="caution">
    <text evidence="7">The sequence shown here is derived from an EMBL/GenBank/DDBJ whole genome shotgun (WGS) entry which is preliminary data.</text>
</comment>
<keyword evidence="3" id="KW-0210">Decarboxylase</keyword>
<evidence type="ECO:0000256" key="1">
    <source>
        <dbReference type="ARBA" id="ARBA00001933"/>
    </source>
</evidence>
<evidence type="ECO:0000313" key="7">
    <source>
        <dbReference type="EMBL" id="MFB2893924.1"/>
    </source>
</evidence>
<proteinExistence type="inferred from homology"/>
<keyword evidence="7" id="KW-0032">Aminotransferase</keyword>
<name>A0ABV4XQI3_9CYAN</name>
<accession>A0ABV4XQI3</accession>
<dbReference type="PANTHER" id="PTHR43277">
    <property type="entry name" value="ARGININE DECARBOXYLASE"/>
    <property type="match status" value="1"/>
</dbReference>
<dbReference type="InterPro" id="IPR008286">
    <property type="entry name" value="Prn/Lys/Arg_de-COase_C"/>
</dbReference>
<dbReference type="SUPFAM" id="SSF53383">
    <property type="entry name" value="PLP-dependent transferases"/>
    <property type="match status" value="1"/>
</dbReference>
<dbReference type="Pfam" id="PF03711">
    <property type="entry name" value="OKR_DC_1_C"/>
    <property type="match status" value="1"/>
</dbReference>
<sequence>MFDRNFQAKTPLLDAIKSYVEDDHAAFYTPGHKQGRGVSQKMRDLLGSQVFKADLTELENLDNLSAPEGVIKEAQALAAAAFGAEESWFLTNGSTAGIIAAILATCGDGEKIILPRNVHKSAISGLILSGAIPIFVQPESDRILDIAHSITPEGVADALREHPDAKAVMMVYPTYYGVCGDVEGIANLAHQYNIPLLVDEAHGPHFAFHADLPPSALSKGADLTVQSVHKVLSGLTQASILHVQGERIDRDRITKALQLVQSTSPSYLLLASLDAARQQMALGGAELMSRTLQLAEIARTEISQIPQLSVLELYPSAGFVNLDRTRLTVIVSELGLTGFAAEDLLAQQGIIAEFSSRKHLTFIISLGNNQTDIEKLVQSFQKLAQEHQGEKSLANLPESMDNFPVYFQKETPTISPRKAFFAATETLPIKRAISRICAEIICPYPPGIPVLMPGEVITPDALEYLLNMQAIGSEITGCVDATLKTLKVVKSE</sequence>
<evidence type="ECO:0000259" key="6">
    <source>
        <dbReference type="PROSITE" id="PS00703"/>
    </source>
</evidence>
<dbReference type="Proteomes" id="UP001576784">
    <property type="component" value="Unassembled WGS sequence"/>
</dbReference>
<gene>
    <name evidence="7" type="ORF">ACE1CI_13525</name>
</gene>